<proteinExistence type="predicted"/>
<dbReference type="GO" id="GO:0009086">
    <property type="term" value="P:methionine biosynthetic process"/>
    <property type="evidence" value="ECO:0007669"/>
    <property type="project" value="InterPro"/>
</dbReference>
<accession>A0A6P2BPJ1</accession>
<feature type="domain" description="Cobalamin-independent methionine synthase MetE C-terminal/archaeal" evidence="2">
    <location>
        <begin position="10"/>
        <end position="84"/>
    </location>
</feature>
<comment type="caution">
    <text evidence="3">The sequence shown here is derived from an EMBL/GenBank/DDBJ whole genome shotgun (WGS) entry which is preliminary data.</text>
</comment>
<evidence type="ECO:0000313" key="3">
    <source>
        <dbReference type="EMBL" id="TVZ00870.1"/>
    </source>
</evidence>
<gene>
    <name evidence="3" type="ORF">EAS64_36635</name>
</gene>
<dbReference type="EMBL" id="RPFW01000008">
    <property type="protein sequence ID" value="TVZ00870.1"/>
    <property type="molecule type" value="Genomic_DNA"/>
</dbReference>
<dbReference type="AlphaFoldDB" id="A0A6P2BPJ1"/>
<evidence type="ECO:0000313" key="4">
    <source>
        <dbReference type="Proteomes" id="UP000460272"/>
    </source>
</evidence>
<dbReference type="GO" id="GO:0003871">
    <property type="term" value="F:5-methyltetrahydropteroyltriglutamate-homocysteine S-methyltransferase activity"/>
    <property type="evidence" value="ECO:0007669"/>
    <property type="project" value="InterPro"/>
</dbReference>
<evidence type="ECO:0000259" key="2">
    <source>
        <dbReference type="Pfam" id="PF01717"/>
    </source>
</evidence>
<keyword evidence="4" id="KW-1185">Reference proteome</keyword>
<sequence length="249" mass="26817">MRHSAERIYTTHVGSLPRPAALLDLMKAAAEGRPVEPALRAEAERFAVADAVARQHAAGLDIVSDGEQSKTGFFAYIGQRLSGYEPRPDRSPLDGFKPEIDAFPEYYEQYLKSAMTGGTAAPAVPLGCTGPVTYIGQEQLWRDQLLDRVEGGEAGDRPAVRRGDQPGAARHTARPGAAAYLLRHQRGPAGARRAAVGPDRGPAHRLGVRPVLRGRQPAARARLPPVRDRPPAAGHGPAAGRDQPRHQHR</sequence>
<dbReference type="InterPro" id="IPR002629">
    <property type="entry name" value="Met_Synth_C/arc"/>
</dbReference>
<dbReference type="Pfam" id="PF01717">
    <property type="entry name" value="Meth_synt_2"/>
    <property type="match status" value="1"/>
</dbReference>
<dbReference type="OrthoDB" id="244285at2"/>
<feature type="region of interest" description="Disordered" evidence="1">
    <location>
        <begin position="150"/>
        <end position="174"/>
    </location>
</feature>
<feature type="compositionally biased region" description="Low complexity" evidence="1">
    <location>
        <begin position="187"/>
        <end position="200"/>
    </location>
</feature>
<dbReference type="Proteomes" id="UP000460272">
    <property type="component" value="Unassembled WGS sequence"/>
</dbReference>
<protein>
    <recommendedName>
        <fullName evidence="2">Cobalamin-independent methionine synthase MetE C-terminal/archaeal domain-containing protein</fullName>
    </recommendedName>
</protein>
<dbReference type="GO" id="GO:0008270">
    <property type="term" value="F:zinc ion binding"/>
    <property type="evidence" value="ECO:0007669"/>
    <property type="project" value="InterPro"/>
</dbReference>
<feature type="compositionally biased region" description="Basic and acidic residues" evidence="1">
    <location>
        <begin position="150"/>
        <end position="164"/>
    </location>
</feature>
<dbReference type="SUPFAM" id="SSF51726">
    <property type="entry name" value="UROD/MetE-like"/>
    <property type="match status" value="1"/>
</dbReference>
<dbReference type="InterPro" id="IPR038071">
    <property type="entry name" value="UROD/MetE-like_sf"/>
</dbReference>
<dbReference type="Gene3D" id="3.20.20.210">
    <property type="match status" value="1"/>
</dbReference>
<reference evidence="3 4" key="1">
    <citation type="submission" date="2018-11" db="EMBL/GenBank/DDBJ databases">
        <title>Trebonia kvetii gen.nov., sp.nov., a novel acidophilic actinobacterium, and proposal of the new actinobacterial family Treboniaceae fam. nov.</title>
        <authorList>
            <person name="Rapoport D."/>
            <person name="Sagova-Mareckova M."/>
            <person name="Sedlacek I."/>
            <person name="Provaznik J."/>
            <person name="Kralova S."/>
            <person name="Pavlinic D."/>
            <person name="Benes V."/>
            <person name="Kopecky J."/>
        </authorList>
    </citation>
    <scope>NUCLEOTIDE SEQUENCE [LARGE SCALE GENOMIC DNA]</scope>
    <source>
        <strain evidence="3 4">15Tr583</strain>
    </source>
</reference>
<feature type="compositionally biased region" description="Low complexity" evidence="1">
    <location>
        <begin position="231"/>
        <end position="240"/>
    </location>
</feature>
<evidence type="ECO:0000256" key="1">
    <source>
        <dbReference type="SAM" id="MobiDB-lite"/>
    </source>
</evidence>
<organism evidence="3 4">
    <name type="scientific">Trebonia kvetii</name>
    <dbReference type="NCBI Taxonomy" id="2480626"/>
    <lineage>
        <taxon>Bacteria</taxon>
        <taxon>Bacillati</taxon>
        <taxon>Actinomycetota</taxon>
        <taxon>Actinomycetes</taxon>
        <taxon>Streptosporangiales</taxon>
        <taxon>Treboniaceae</taxon>
        <taxon>Trebonia</taxon>
    </lineage>
</organism>
<name>A0A6P2BPJ1_9ACTN</name>
<feature type="region of interest" description="Disordered" evidence="1">
    <location>
        <begin position="186"/>
        <end position="249"/>
    </location>
</feature>